<accession>A0A1F6U2R6</accession>
<dbReference type="InterPro" id="IPR006439">
    <property type="entry name" value="HAD-SF_hydro_IA"/>
</dbReference>
<dbReference type="InterPro" id="IPR036412">
    <property type="entry name" value="HAD-like_sf"/>
</dbReference>
<gene>
    <name evidence="1" type="ORF">A3A87_00260</name>
</gene>
<dbReference type="InterPro" id="IPR044999">
    <property type="entry name" value="CbbY-like"/>
</dbReference>
<organism evidence="1 2">
    <name type="scientific">Candidatus Muproteobacteria bacterium RIFCSPLOWO2_01_FULL_60_18</name>
    <dbReference type="NCBI Taxonomy" id="1817768"/>
    <lineage>
        <taxon>Bacteria</taxon>
        <taxon>Pseudomonadati</taxon>
        <taxon>Pseudomonadota</taxon>
        <taxon>Candidatus Muproteobacteria</taxon>
    </lineage>
</organism>
<dbReference type="EMBL" id="MFTC01000035">
    <property type="protein sequence ID" value="OGI51657.1"/>
    <property type="molecule type" value="Genomic_DNA"/>
</dbReference>
<name>A0A1F6U2R6_9PROT</name>
<dbReference type="GO" id="GO:0016787">
    <property type="term" value="F:hydrolase activity"/>
    <property type="evidence" value="ECO:0007669"/>
    <property type="project" value="InterPro"/>
</dbReference>
<dbReference type="SFLD" id="SFLDF00035">
    <property type="entry name" value="phosphoglycolate_phosphatase"/>
    <property type="match status" value="1"/>
</dbReference>
<dbReference type="SFLD" id="SFLDG01129">
    <property type="entry name" value="C1.5:_HAD__Beta-PGM__Phosphata"/>
    <property type="match status" value="1"/>
</dbReference>
<dbReference type="SFLD" id="SFLDS00003">
    <property type="entry name" value="Haloacid_Dehalogenase"/>
    <property type="match status" value="1"/>
</dbReference>
<sequence>MTLKALIFDVDGTLADTERDGHRLAFNQAFAEAGLDWAWNVGLYGELLTVTGGKERMRHYVERYRPDYRKPANFDALVKRLHAAKTRHYTDLLERGGIPLRPGVRRLLDEARQAGIRLAIATTTTPANVRALLQHTVSPDAESWFEAIGAGDVVPAKKPAPDIYHHVLEQLKLPPAQCMAFEDSENGLCSAHAAGLKTVITVNDYTRQHDFRGATIVLNHFGEPGRAFQVLSGPPANGSRILDLTLIRQLLSDP</sequence>
<evidence type="ECO:0000313" key="1">
    <source>
        <dbReference type="EMBL" id="OGI51657.1"/>
    </source>
</evidence>
<dbReference type="Pfam" id="PF00702">
    <property type="entry name" value="Hydrolase"/>
    <property type="match status" value="1"/>
</dbReference>
<dbReference type="PANTHER" id="PTHR42896">
    <property type="entry name" value="XYLULOSE-1,5-BISPHOSPHATE (XUBP) PHOSPHATASE"/>
    <property type="match status" value="1"/>
</dbReference>
<dbReference type="InterPro" id="IPR023198">
    <property type="entry name" value="PGP-like_dom2"/>
</dbReference>
<dbReference type="Proteomes" id="UP000179037">
    <property type="component" value="Unassembled WGS sequence"/>
</dbReference>
<evidence type="ECO:0000313" key="2">
    <source>
        <dbReference type="Proteomes" id="UP000179037"/>
    </source>
</evidence>
<dbReference type="CDD" id="cd07528">
    <property type="entry name" value="HAD_CbbY-like"/>
    <property type="match status" value="1"/>
</dbReference>
<dbReference type="InterPro" id="IPR023214">
    <property type="entry name" value="HAD_sf"/>
</dbReference>
<reference evidence="1 2" key="1">
    <citation type="journal article" date="2016" name="Nat. Commun.">
        <title>Thousands of microbial genomes shed light on interconnected biogeochemical processes in an aquifer system.</title>
        <authorList>
            <person name="Anantharaman K."/>
            <person name="Brown C.T."/>
            <person name="Hug L.A."/>
            <person name="Sharon I."/>
            <person name="Castelle C.J."/>
            <person name="Probst A.J."/>
            <person name="Thomas B.C."/>
            <person name="Singh A."/>
            <person name="Wilkins M.J."/>
            <person name="Karaoz U."/>
            <person name="Brodie E.L."/>
            <person name="Williams K.H."/>
            <person name="Hubbard S.S."/>
            <person name="Banfield J.F."/>
        </authorList>
    </citation>
    <scope>NUCLEOTIDE SEQUENCE [LARGE SCALE GENOMIC DNA]</scope>
</reference>
<comment type="caution">
    <text evidence="1">The sequence shown here is derived from an EMBL/GenBank/DDBJ whole genome shotgun (WGS) entry which is preliminary data.</text>
</comment>
<dbReference type="SFLD" id="SFLDG01135">
    <property type="entry name" value="C1.5.6:_HAD__Beta-PGM__Phospha"/>
    <property type="match status" value="1"/>
</dbReference>
<dbReference type="PANTHER" id="PTHR42896:SF2">
    <property type="entry name" value="CBBY-LIKE PROTEIN"/>
    <property type="match status" value="1"/>
</dbReference>
<dbReference type="SUPFAM" id="SSF56784">
    <property type="entry name" value="HAD-like"/>
    <property type="match status" value="1"/>
</dbReference>
<dbReference type="STRING" id="1817768.A3A87_00260"/>
<dbReference type="PRINTS" id="PR00413">
    <property type="entry name" value="HADHALOGNASE"/>
</dbReference>
<proteinExistence type="predicted"/>
<protein>
    <submittedName>
        <fullName evidence="1">Phosphatase</fullName>
    </submittedName>
</protein>
<dbReference type="NCBIfam" id="TIGR01509">
    <property type="entry name" value="HAD-SF-IA-v3"/>
    <property type="match status" value="1"/>
</dbReference>
<dbReference type="AlphaFoldDB" id="A0A1F6U2R6"/>
<dbReference type="Gene3D" id="1.10.150.240">
    <property type="entry name" value="Putative phosphatase, domain 2"/>
    <property type="match status" value="1"/>
</dbReference>
<dbReference type="Gene3D" id="3.40.50.1000">
    <property type="entry name" value="HAD superfamily/HAD-like"/>
    <property type="match status" value="1"/>
</dbReference>